<evidence type="ECO:0000313" key="3">
    <source>
        <dbReference type="Proteomes" id="UP001108025"/>
    </source>
</evidence>
<dbReference type="Proteomes" id="UP001108025">
    <property type="component" value="Unassembled WGS sequence"/>
</dbReference>
<organism evidence="2 3">
    <name type="scientific">Chryseobacterium turcicum</name>
    <dbReference type="NCBI Taxonomy" id="2898076"/>
    <lineage>
        <taxon>Bacteria</taxon>
        <taxon>Pseudomonadati</taxon>
        <taxon>Bacteroidota</taxon>
        <taxon>Flavobacteriia</taxon>
        <taxon>Flavobacteriales</taxon>
        <taxon>Weeksellaceae</taxon>
        <taxon>Chryseobacterium group</taxon>
        <taxon>Chryseobacterium</taxon>
    </lineage>
</organism>
<evidence type="ECO:0000313" key="2">
    <source>
        <dbReference type="EMBL" id="MCD1115273.1"/>
    </source>
</evidence>
<keyword evidence="3" id="KW-1185">Reference proteome</keyword>
<evidence type="ECO:0000256" key="1">
    <source>
        <dbReference type="SAM" id="SignalP"/>
    </source>
</evidence>
<gene>
    <name evidence="2" type="ORF">LO744_00075</name>
</gene>
<name>A0A9Q3YU18_9FLAO</name>
<feature type="signal peptide" evidence="1">
    <location>
        <begin position="1"/>
        <end position="19"/>
    </location>
</feature>
<keyword evidence="1" id="KW-0732">Signal</keyword>
<dbReference type="AlphaFoldDB" id="A0A9Q3YU18"/>
<dbReference type="EMBL" id="JAJNAY010000001">
    <property type="protein sequence ID" value="MCD1115273.1"/>
    <property type="molecule type" value="Genomic_DNA"/>
</dbReference>
<protein>
    <submittedName>
        <fullName evidence="2">DUF3575 domain-containing protein</fullName>
    </submittedName>
</protein>
<dbReference type="RefSeq" id="WP_230666156.1">
    <property type="nucleotide sequence ID" value="NZ_JAJNAY010000001.1"/>
</dbReference>
<sequence length="183" mass="20541">MNKILLGLSLILGTFAVQAQENTEKQRKNDILADPILLIAVPLANVSYERLISQNKGIGVNAMITLSDEVDDFKQISPYFRYYFGKKYASGFFFEGFIPITMQKDEYYNSYYDSPTNTYYYNYSGSKNITTVGLGFGVGGKWVIKDRLVIEASGGIARRFGDFDNYDIGPVTGKVMGGIGYRF</sequence>
<feature type="chain" id="PRO_5040227399" evidence="1">
    <location>
        <begin position="20"/>
        <end position="183"/>
    </location>
</feature>
<proteinExistence type="predicted"/>
<comment type="caution">
    <text evidence="2">The sequence shown here is derived from an EMBL/GenBank/DDBJ whole genome shotgun (WGS) entry which is preliminary data.</text>
</comment>
<reference evidence="2" key="1">
    <citation type="submission" date="2021-11" db="EMBL/GenBank/DDBJ databases">
        <title>Description of novel Chryseobacterium species.</title>
        <authorList>
            <person name="Saticioglu I.B."/>
            <person name="Ay H."/>
            <person name="Altun S."/>
            <person name="Duman M."/>
        </authorList>
    </citation>
    <scope>NUCLEOTIDE SEQUENCE</scope>
    <source>
        <strain evidence="2">C-17</strain>
    </source>
</reference>
<accession>A0A9Q3YU18</accession>